<proteinExistence type="predicted"/>
<gene>
    <name evidence="1" type="ORF">PCON_13469</name>
</gene>
<organism evidence="1 2">
    <name type="scientific">Pyronema omphalodes (strain CBS 100304)</name>
    <name type="common">Pyronema confluens</name>
    <dbReference type="NCBI Taxonomy" id="1076935"/>
    <lineage>
        <taxon>Eukaryota</taxon>
        <taxon>Fungi</taxon>
        <taxon>Dikarya</taxon>
        <taxon>Ascomycota</taxon>
        <taxon>Pezizomycotina</taxon>
        <taxon>Pezizomycetes</taxon>
        <taxon>Pezizales</taxon>
        <taxon>Pyronemataceae</taxon>
        <taxon>Pyronema</taxon>
    </lineage>
</organism>
<name>U4LKJ4_PYROM</name>
<dbReference type="Proteomes" id="UP000018144">
    <property type="component" value="Unassembled WGS sequence"/>
</dbReference>
<dbReference type="STRING" id="1076935.U4LKJ4"/>
<protein>
    <submittedName>
        <fullName evidence="1">Uncharacterized protein</fullName>
    </submittedName>
</protein>
<accession>U4LKJ4</accession>
<evidence type="ECO:0000313" key="1">
    <source>
        <dbReference type="EMBL" id="CCX32629.1"/>
    </source>
</evidence>
<evidence type="ECO:0000313" key="2">
    <source>
        <dbReference type="Proteomes" id="UP000018144"/>
    </source>
</evidence>
<dbReference type="AlphaFoldDB" id="U4LKJ4"/>
<dbReference type="OrthoDB" id="195446at2759"/>
<sequence>MSLPSIPNLIASFLAPMASSRPATPMEALLLISRLFPREIALHVVDAAEIWNSSKDSLTQTVAISQYNSHQPYVKLEIKNKNKLRRIIFRMNSHDQGVNAIVNPQNIVALWSTPTPDGEPGIAELIEAGLPRPELTFEFLRRLGWSSDNRRFVGTYEASWTWFEVGVMGKKTVENKLIQHNVHAKREPTYHEVVWEKDEPWLRDNVETGDVIALYPMARYPGWVNHVLSAEIEAFYEAF</sequence>
<reference evidence="1 2" key="1">
    <citation type="journal article" date="2013" name="PLoS Genet.">
        <title>The genome and development-dependent transcriptomes of Pyronema confluens: a window into fungal evolution.</title>
        <authorList>
            <person name="Traeger S."/>
            <person name="Altegoer F."/>
            <person name="Freitag M."/>
            <person name="Gabaldon T."/>
            <person name="Kempken F."/>
            <person name="Kumar A."/>
            <person name="Marcet-Houben M."/>
            <person name="Poggeler S."/>
            <person name="Stajich J.E."/>
            <person name="Nowrousian M."/>
        </authorList>
    </citation>
    <scope>NUCLEOTIDE SEQUENCE [LARGE SCALE GENOMIC DNA]</scope>
    <source>
        <strain evidence="2">CBS 100304</strain>
        <tissue evidence="1">Vegetative mycelium</tissue>
    </source>
</reference>
<keyword evidence="2" id="KW-1185">Reference proteome</keyword>
<dbReference type="EMBL" id="HF935890">
    <property type="protein sequence ID" value="CCX32629.1"/>
    <property type="molecule type" value="Genomic_DNA"/>
</dbReference>
<dbReference type="eggNOG" id="ENOG502SCBF">
    <property type="taxonomic scope" value="Eukaryota"/>
</dbReference>